<proteinExistence type="predicted"/>
<organism evidence="2">
    <name type="scientific">OCS116 cluster bacterium</name>
    <dbReference type="NCBI Taxonomy" id="2030921"/>
    <lineage>
        <taxon>Bacteria</taxon>
        <taxon>Pseudomonadati</taxon>
        <taxon>Pseudomonadota</taxon>
        <taxon>Alphaproteobacteria</taxon>
        <taxon>OCS116 cluster</taxon>
    </lineage>
</organism>
<dbReference type="PANTHER" id="PTHR36121">
    <property type="entry name" value="PROTEIN SXY"/>
    <property type="match status" value="1"/>
</dbReference>
<evidence type="ECO:0000313" key="2">
    <source>
        <dbReference type="EMBL" id="PCI98928.1"/>
    </source>
</evidence>
<dbReference type="EMBL" id="NVUS01000018">
    <property type="protein sequence ID" value="PCI98928.1"/>
    <property type="molecule type" value="Genomic_DNA"/>
</dbReference>
<dbReference type="AlphaFoldDB" id="A0A2A4YVQ0"/>
<feature type="domain" description="TfoX N-terminal" evidence="1">
    <location>
        <begin position="13"/>
        <end position="105"/>
    </location>
</feature>
<evidence type="ECO:0000259" key="1">
    <source>
        <dbReference type="Pfam" id="PF04993"/>
    </source>
</evidence>
<accession>A0A2A4YVQ0</accession>
<dbReference type="PANTHER" id="PTHR36121:SF1">
    <property type="entry name" value="PROTEIN SXY"/>
    <property type="match status" value="1"/>
</dbReference>
<dbReference type="Gene3D" id="3.30.1460.30">
    <property type="entry name" value="YgaC/TfoX-N like chaperone"/>
    <property type="match status" value="1"/>
</dbReference>
<dbReference type="InterPro" id="IPR047525">
    <property type="entry name" value="TfoX-like"/>
</dbReference>
<gene>
    <name evidence="2" type="ORF">COB13_12625</name>
</gene>
<name>A0A2A4YVQ0_9PROT</name>
<reference evidence="2" key="2">
    <citation type="journal article" date="2018" name="ISME J.">
        <title>A dynamic microbial community with high functional redundancy inhabits the cold, oxic subseafloor aquifer.</title>
        <authorList>
            <person name="Tully B.J."/>
            <person name="Wheat C.G."/>
            <person name="Glazer B.T."/>
            <person name="Huber J.A."/>
        </authorList>
    </citation>
    <scope>NUCLEOTIDE SEQUENCE</scope>
    <source>
        <strain evidence="2">NORP83</strain>
    </source>
</reference>
<protein>
    <submittedName>
        <fullName evidence="2">Transcriptional regulator</fullName>
    </submittedName>
</protein>
<dbReference type="Pfam" id="PF04993">
    <property type="entry name" value="TfoX_N"/>
    <property type="match status" value="1"/>
</dbReference>
<sequence>MATNPEYVDWIVDQLTDFADIQTKRLFGGRAVLKDNLNFGLIFEDELYLKADAQNVARFEAAGSEQFTYQKGDKLIYVSFWTVPETIIEDKEEFALWARDAFDAALRAKKPKRVKKPKSLK</sequence>
<comment type="caution">
    <text evidence="2">The sequence shown here is derived from an EMBL/GenBank/DDBJ whole genome shotgun (WGS) entry which is preliminary data.</text>
</comment>
<dbReference type="SUPFAM" id="SSF159894">
    <property type="entry name" value="YgaC/TfoX-N like"/>
    <property type="match status" value="1"/>
</dbReference>
<reference key="1">
    <citation type="submission" date="2017-08" db="EMBL/GenBank/DDBJ databases">
        <title>A dynamic microbial community with high functional redundancy inhabits the cold, oxic subseafloor aquifer.</title>
        <authorList>
            <person name="Tully B.J."/>
            <person name="Wheat C.G."/>
            <person name="Glazer B.T."/>
            <person name="Huber J.A."/>
        </authorList>
    </citation>
    <scope>NUCLEOTIDE SEQUENCE [LARGE SCALE GENOMIC DNA]</scope>
</reference>
<dbReference type="InterPro" id="IPR007076">
    <property type="entry name" value="TfoX_N"/>
</dbReference>